<evidence type="ECO:0000313" key="4">
    <source>
        <dbReference type="Proteomes" id="UP001218638"/>
    </source>
</evidence>
<proteinExistence type="predicted"/>
<dbReference type="Proteomes" id="UP001218638">
    <property type="component" value="Chromosome"/>
</dbReference>
<evidence type="ECO:0000259" key="2">
    <source>
        <dbReference type="Pfam" id="PF07589"/>
    </source>
</evidence>
<dbReference type="EMBL" id="CP119075">
    <property type="protein sequence ID" value="WED67303.1"/>
    <property type="molecule type" value="Genomic_DNA"/>
</dbReference>
<dbReference type="RefSeq" id="WP_330928122.1">
    <property type="nucleotide sequence ID" value="NZ_CP119075.1"/>
</dbReference>
<evidence type="ECO:0000313" key="3">
    <source>
        <dbReference type="EMBL" id="WED67303.1"/>
    </source>
</evidence>
<feature type="signal peptide" evidence="1">
    <location>
        <begin position="1"/>
        <end position="19"/>
    </location>
</feature>
<accession>A0AAF0I5E1</accession>
<dbReference type="Pfam" id="PF07589">
    <property type="entry name" value="PEP-CTERM"/>
    <property type="match status" value="1"/>
</dbReference>
<organism evidence="3 4">
    <name type="scientific">Synoicihabitans lomoniglobus</name>
    <dbReference type="NCBI Taxonomy" id="2909285"/>
    <lineage>
        <taxon>Bacteria</taxon>
        <taxon>Pseudomonadati</taxon>
        <taxon>Verrucomicrobiota</taxon>
        <taxon>Opitutia</taxon>
        <taxon>Opitutales</taxon>
        <taxon>Opitutaceae</taxon>
        <taxon>Synoicihabitans</taxon>
    </lineage>
</organism>
<sequence>MFRLTFKFLSLSLALNVGAISLAAQSITSAVWNTATTGTIGTTDITISGLVGSGFFEADLTTSDFSFAPQSATEQTVSFDTLSDWTVTLSEPGDLYLYAIWWRGYEWEFDHEFSVVSGLTNINMPTSSSFQTTGGWGNGILLFENVSSLTLSTSNSDNSGQVMTFGLATASAVPEPSSYGLLAGAAMGLVGMTRRRKLRSPQAEAV</sequence>
<dbReference type="InterPro" id="IPR013424">
    <property type="entry name" value="Ice-binding_C"/>
</dbReference>
<keyword evidence="1" id="KW-0732">Signal</keyword>
<dbReference type="AlphaFoldDB" id="A0AAF0I5E1"/>
<dbReference type="NCBIfam" id="TIGR02595">
    <property type="entry name" value="PEP_CTERM"/>
    <property type="match status" value="1"/>
</dbReference>
<protein>
    <submittedName>
        <fullName evidence="3">PEP-CTERM sorting domain-containing protein</fullName>
    </submittedName>
</protein>
<gene>
    <name evidence="3" type="ORF">PXH66_10620</name>
</gene>
<feature type="domain" description="Ice-binding protein C-terminal" evidence="2">
    <location>
        <begin position="172"/>
        <end position="196"/>
    </location>
</feature>
<evidence type="ECO:0000256" key="1">
    <source>
        <dbReference type="SAM" id="SignalP"/>
    </source>
</evidence>
<dbReference type="KEGG" id="slom:PXH66_10620"/>
<name>A0AAF0I5E1_9BACT</name>
<feature type="chain" id="PRO_5042109062" evidence="1">
    <location>
        <begin position="20"/>
        <end position="206"/>
    </location>
</feature>
<reference evidence="3" key="1">
    <citation type="submission" date="2023-03" db="EMBL/GenBank/DDBJ databases">
        <title>Lomoglobus Profundus gen. nov., sp. nov., a novel member of the phylum Verrucomicrobia, isolated from deep-marine sediment of South China Sea.</title>
        <authorList>
            <person name="Ahmad T."/>
            <person name="Ishaq S.E."/>
            <person name="Wang F."/>
        </authorList>
    </citation>
    <scope>NUCLEOTIDE SEQUENCE</scope>
    <source>
        <strain evidence="3">LMO-M01</strain>
    </source>
</reference>
<keyword evidence="4" id="KW-1185">Reference proteome</keyword>